<comment type="caution">
    <text evidence="1">The sequence shown here is derived from an EMBL/GenBank/DDBJ whole genome shotgun (WGS) entry which is preliminary data.</text>
</comment>
<name>A0ACC0WP83_9STRA</name>
<dbReference type="EMBL" id="CM047589">
    <property type="protein sequence ID" value="KAI9919903.1"/>
    <property type="molecule type" value="Genomic_DNA"/>
</dbReference>
<accession>A0ACC0WP83</accession>
<sequence length="508" mass="58055">MGSPLRQRQFNLRRFLVFLLVFGAFTFLVPILSLLGRPDNGWISSAKLREPLNLPVPWRDEWEANFTEVSDEDLLHLSLLHERCMLDEDSILPWDFGSPGHQFSNATASNPEVIVYQNDSDLLRRLKTCPDIEIFLPKTMGNGYCEDAVAYAKCMFSVCLKRKELLLPLWAFHVKMFDPELGKDVDYFDLCPKTPIIFFNHYWRDVPSMPRWPNEKPVYLMPNIEMIELTPEHYWRVDAVLCKTQECFRRVTMWYKQEGNPRNTPVFYTKHTSSNLAYFARSRLGAEDAITPKNFSTVKFLHTPGDSNWKGTRTVLDCWTSLAGLPPLEVYLGERLYRNIPLQIRNRLNQSSSPVHIHVGRVESLQFAKIIAEGSFFMCPSVSEGYGHYLNQARASGGVIVTTNVPPMNELIPSSKVGVLVSASRRANTLVLLGGEFNGERGLKNFDGLMATFSPLELHHAVIEMLESTTPEQRAAMAANARRQYHGDTKFFAKAMQDLRTFSKTKET</sequence>
<protein>
    <submittedName>
        <fullName evidence="1">Uncharacterized protein</fullName>
    </submittedName>
</protein>
<gene>
    <name evidence="1" type="ORF">PsorP6_016038</name>
</gene>
<keyword evidence="2" id="KW-1185">Reference proteome</keyword>
<reference evidence="1 2" key="1">
    <citation type="journal article" date="2022" name="bioRxiv">
        <title>The genome of the oomycete Peronosclerospora sorghi, a cosmopolitan pathogen of maize and sorghum, is inflated with dispersed pseudogenes.</title>
        <authorList>
            <person name="Fletcher K."/>
            <person name="Martin F."/>
            <person name="Isakeit T."/>
            <person name="Cavanaugh K."/>
            <person name="Magill C."/>
            <person name="Michelmore R."/>
        </authorList>
    </citation>
    <scope>NUCLEOTIDE SEQUENCE [LARGE SCALE GENOMIC DNA]</scope>
    <source>
        <strain evidence="1">P6</strain>
    </source>
</reference>
<organism evidence="1 2">
    <name type="scientific">Peronosclerospora sorghi</name>
    <dbReference type="NCBI Taxonomy" id="230839"/>
    <lineage>
        <taxon>Eukaryota</taxon>
        <taxon>Sar</taxon>
        <taxon>Stramenopiles</taxon>
        <taxon>Oomycota</taxon>
        <taxon>Peronosporomycetes</taxon>
        <taxon>Peronosporales</taxon>
        <taxon>Peronosporaceae</taxon>
        <taxon>Peronosclerospora</taxon>
    </lineage>
</organism>
<evidence type="ECO:0000313" key="2">
    <source>
        <dbReference type="Proteomes" id="UP001163321"/>
    </source>
</evidence>
<dbReference type="Proteomes" id="UP001163321">
    <property type="component" value="Chromosome 10"/>
</dbReference>
<proteinExistence type="predicted"/>
<evidence type="ECO:0000313" key="1">
    <source>
        <dbReference type="EMBL" id="KAI9919903.1"/>
    </source>
</evidence>